<gene>
    <name evidence="1" type="ORF">P171DRAFT_212192</name>
</gene>
<accession>A0A9P4PQ76</accession>
<reference evidence="1" key="1">
    <citation type="journal article" date="2020" name="Stud. Mycol.">
        <title>101 Dothideomycetes genomes: a test case for predicting lifestyles and emergence of pathogens.</title>
        <authorList>
            <person name="Haridas S."/>
            <person name="Albert R."/>
            <person name="Binder M."/>
            <person name="Bloem J."/>
            <person name="Labutti K."/>
            <person name="Salamov A."/>
            <person name="Andreopoulos B."/>
            <person name="Baker S."/>
            <person name="Barry K."/>
            <person name="Bills G."/>
            <person name="Bluhm B."/>
            <person name="Cannon C."/>
            <person name="Castanera R."/>
            <person name="Culley D."/>
            <person name="Daum C."/>
            <person name="Ezra D."/>
            <person name="Gonzalez J."/>
            <person name="Henrissat B."/>
            <person name="Kuo A."/>
            <person name="Liang C."/>
            <person name="Lipzen A."/>
            <person name="Lutzoni F."/>
            <person name="Magnuson J."/>
            <person name="Mondo S."/>
            <person name="Nolan M."/>
            <person name="Ohm R."/>
            <person name="Pangilinan J."/>
            <person name="Park H.-J."/>
            <person name="Ramirez L."/>
            <person name="Alfaro M."/>
            <person name="Sun H."/>
            <person name="Tritt A."/>
            <person name="Yoshinaga Y."/>
            <person name="Zwiers L.-H."/>
            <person name="Turgeon B."/>
            <person name="Goodwin S."/>
            <person name="Spatafora J."/>
            <person name="Crous P."/>
            <person name="Grigoriev I."/>
        </authorList>
    </citation>
    <scope>NUCLEOTIDE SEQUENCE</scope>
    <source>
        <strain evidence="1">CBS 690.94</strain>
    </source>
</reference>
<sequence>MPTAPPATSRSFWRLGSQPMHRHLDSPGAEESEAFRQCPAPRTLVLQPMNEENVFAAVKSSPITTPLMLCCGSRNLRATTCATIQNRPFSTRVDNHVVARKRWNAPLSLTAFLVLARPLRQPATVLDAGPSLLIAVAGCPLRLRRCNQPLASAYLFAYSTKTDRPAGPGCTLQK</sequence>
<proteinExistence type="predicted"/>
<dbReference type="AlphaFoldDB" id="A0A9P4PQ76"/>
<name>A0A9P4PQ76_9PLEO</name>
<dbReference type="Proteomes" id="UP000799764">
    <property type="component" value="Unassembled WGS sequence"/>
</dbReference>
<comment type="caution">
    <text evidence="1">The sequence shown here is derived from an EMBL/GenBank/DDBJ whole genome shotgun (WGS) entry which is preliminary data.</text>
</comment>
<evidence type="ECO:0000313" key="2">
    <source>
        <dbReference type="Proteomes" id="UP000799764"/>
    </source>
</evidence>
<keyword evidence="2" id="KW-1185">Reference proteome</keyword>
<organism evidence="1 2">
    <name type="scientific">Karstenula rhodostoma CBS 690.94</name>
    <dbReference type="NCBI Taxonomy" id="1392251"/>
    <lineage>
        <taxon>Eukaryota</taxon>
        <taxon>Fungi</taxon>
        <taxon>Dikarya</taxon>
        <taxon>Ascomycota</taxon>
        <taxon>Pezizomycotina</taxon>
        <taxon>Dothideomycetes</taxon>
        <taxon>Pleosporomycetidae</taxon>
        <taxon>Pleosporales</taxon>
        <taxon>Massarineae</taxon>
        <taxon>Didymosphaeriaceae</taxon>
        <taxon>Karstenula</taxon>
    </lineage>
</organism>
<dbReference type="EMBL" id="MU001495">
    <property type="protein sequence ID" value="KAF2448381.1"/>
    <property type="molecule type" value="Genomic_DNA"/>
</dbReference>
<protein>
    <submittedName>
        <fullName evidence="1">Uncharacterized protein</fullName>
    </submittedName>
</protein>
<evidence type="ECO:0000313" key="1">
    <source>
        <dbReference type="EMBL" id="KAF2448381.1"/>
    </source>
</evidence>